<comment type="similarity">
    <text evidence="2">Belongs to the prokaryotic sulfate-binding protein family.</text>
</comment>
<dbReference type="GO" id="GO:0140104">
    <property type="term" value="F:molecular carrier activity"/>
    <property type="evidence" value="ECO:0007669"/>
    <property type="project" value="InterPro"/>
</dbReference>
<keyword evidence="8" id="KW-1185">Reference proteome</keyword>
<keyword evidence="3" id="KW-0813">Transport</keyword>
<evidence type="ECO:0000313" key="8">
    <source>
        <dbReference type="Proteomes" id="UP000774283"/>
    </source>
</evidence>
<dbReference type="PANTHER" id="PTHR30368">
    <property type="entry name" value="SULFATE-BINDING PROTEIN"/>
    <property type="match status" value="1"/>
</dbReference>
<dbReference type="GO" id="GO:0042597">
    <property type="term" value="C:periplasmic space"/>
    <property type="evidence" value="ECO:0007669"/>
    <property type="project" value="UniProtKB-SubCell"/>
</dbReference>
<evidence type="ECO:0000256" key="6">
    <source>
        <dbReference type="SAM" id="SignalP"/>
    </source>
</evidence>
<evidence type="ECO:0000256" key="5">
    <source>
        <dbReference type="ARBA" id="ARBA00022764"/>
    </source>
</evidence>
<proteinExistence type="inferred from homology"/>
<feature type="chain" id="PRO_5040887573" evidence="6">
    <location>
        <begin position="25"/>
        <end position="345"/>
    </location>
</feature>
<evidence type="ECO:0000256" key="2">
    <source>
        <dbReference type="ARBA" id="ARBA00006099"/>
    </source>
</evidence>
<reference evidence="7 8" key="1">
    <citation type="submission" date="2020-04" db="EMBL/GenBank/DDBJ databases">
        <title>MicrobeNet Type strains.</title>
        <authorList>
            <person name="Nicholson A.C."/>
        </authorList>
    </citation>
    <scope>NUCLEOTIDE SEQUENCE [LARGE SCALE GENOMIC DNA]</scope>
    <source>
        <strain evidence="7 8">ATCC BAA-789</strain>
    </source>
</reference>
<dbReference type="AlphaFoldDB" id="A0A9X5IQ89"/>
<dbReference type="InterPro" id="IPR005669">
    <property type="entry name" value="Thiosulph/SO4-bd"/>
</dbReference>
<comment type="caution">
    <text evidence="7">The sequence shown here is derived from an EMBL/GenBank/DDBJ whole genome shotgun (WGS) entry which is preliminary data.</text>
</comment>
<dbReference type="Gene3D" id="3.40.190.10">
    <property type="entry name" value="Periplasmic binding protein-like II"/>
    <property type="match status" value="2"/>
</dbReference>
<dbReference type="EMBL" id="JAAXOW010000004">
    <property type="protein sequence ID" value="NKX93932.1"/>
    <property type="molecule type" value="Genomic_DNA"/>
</dbReference>
<protein>
    <submittedName>
        <fullName evidence="7">Sulfate ABC transporter substrate-binding protein</fullName>
    </submittedName>
</protein>
<gene>
    <name evidence="7" type="ORF">HF995_11730</name>
</gene>
<keyword evidence="4 6" id="KW-0732">Signal</keyword>
<evidence type="ECO:0000313" key="7">
    <source>
        <dbReference type="EMBL" id="NKX93932.1"/>
    </source>
</evidence>
<dbReference type="PROSITE" id="PS51257">
    <property type="entry name" value="PROKAR_LIPOPROTEIN"/>
    <property type="match status" value="1"/>
</dbReference>
<evidence type="ECO:0000256" key="3">
    <source>
        <dbReference type="ARBA" id="ARBA00022448"/>
    </source>
</evidence>
<evidence type="ECO:0000256" key="4">
    <source>
        <dbReference type="ARBA" id="ARBA00022729"/>
    </source>
</evidence>
<dbReference type="NCBIfam" id="TIGR00971">
    <property type="entry name" value="3a0106s03"/>
    <property type="match status" value="1"/>
</dbReference>
<comment type="subcellular location">
    <subcellularLocation>
        <location evidence="1">Periplasm</location>
    </subcellularLocation>
</comment>
<keyword evidence="5" id="KW-0574">Periplasm</keyword>
<dbReference type="Proteomes" id="UP000774283">
    <property type="component" value="Unassembled WGS sequence"/>
</dbReference>
<feature type="signal peptide" evidence="6">
    <location>
        <begin position="1"/>
        <end position="24"/>
    </location>
</feature>
<dbReference type="SUPFAM" id="SSF53850">
    <property type="entry name" value="Periplasmic binding protein-like II"/>
    <property type="match status" value="1"/>
</dbReference>
<dbReference type="RefSeq" id="WP_168448003.1">
    <property type="nucleotide sequence ID" value="NZ_JAAXOW010000004.1"/>
</dbReference>
<dbReference type="Pfam" id="PF13531">
    <property type="entry name" value="SBP_bac_11"/>
    <property type="match status" value="1"/>
</dbReference>
<sequence>MTARSTRGVLTLALAALTATALSACSPEPLNATTSGAAASTQLSLVGFAVPKAANDAAQAAFATTSAGAGTTWTTSYGASGDQSRAVESGLDADYVHFSLTGDVARLVDAGLVADTWDDGEHKGIVSDSVVVLVVREGNPKNIQGWEDLVRDDVTIVSPNPGSSGSARWNILAAYGSVIAKGGTEADAAEYLTAFFQNVAALPGSGRDATTAFTSGTGDVLISYENEAILARQNGETFDYVVPAETLLIENPAAVLKDADPKAQAYLDFVLTADGQREFAAKGFRPLVDVGAIEVEGANAPKNPFPAPEKLLTIADDFGGWSETNTKFFGDTGLVTKIQQETGKK</sequence>
<accession>A0A9X5IQ89</accession>
<dbReference type="PANTHER" id="PTHR30368:SF2">
    <property type="entry name" value="SULFATE-BINDING PROTEIN"/>
    <property type="match status" value="1"/>
</dbReference>
<organism evidence="7 8">
    <name type="scientific">Sanguibacter hominis ATCC BAA-789</name>
    <dbReference type="NCBI Taxonomy" id="1312740"/>
    <lineage>
        <taxon>Bacteria</taxon>
        <taxon>Bacillati</taxon>
        <taxon>Actinomycetota</taxon>
        <taxon>Actinomycetes</taxon>
        <taxon>Micrococcales</taxon>
        <taxon>Sanguibacteraceae</taxon>
        <taxon>Sanguibacter</taxon>
    </lineage>
</organism>
<dbReference type="GO" id="GO:1902358">
    <property type="term" value="P:sulfate transmembrane transport"/>
    <property type="evidence" value="ECO:0007669"/>
    <property type="project" value="InterPro"/>
</dbReference>
<name>A0A9X5IQ89_9MICO</name>
<evidence type="ECO:0000256" key="1">
    <source>
        <dbReference type="ARBA" id="ARBA00004418"/>
    </source>
</evidence>